<dbReference type="PANTHER" id="PTHR43479:SF7">
    <property type="entry name" value="TETR-FAMILY TRANSCRIPTIONAL REGULATOR"/>
    <property type="match status" value="1"/>
</dbReference>
<dbReference type="PANTHER" id="PTHR43479">
    <property type="entry name" value="ACREF/ENVCD OPERON REPRESSOR-RELATED"/>
    <property type="match status" value="1"/>
</dbReference>
<dbReference type="SUPFAM" id="SSF46689">
    <property type="entry name" value="Homeodomain-like"/>
    <property type="match status" value="1"/>
</dbReference>
<keyword evidence="1 2" id="KW-0238">DNA-binding</keyword>
<sequence length="198" mass="22724">MQESYIDLRIARTKSAIRDALTKLIEEKGFESLTVKDITTRAGINRGTFYLHYRDKYDLLKKCQKEIMDDISKIVQKGFLRDIVSKNSATIPFHFSVSIFEYLDKHGDFMKALLGPKGDLSFHNMWKSVFENNLNNFIKRENLLVPEEYLISYIASAHLGVIQQWLHNGRKESPKEMAKILSSINLNGPIVAAGLKND</sequence>
<evidence type="ECO:0000256" key="2">
    <source>
        <dbReference type="PROSITE-ProRule" id="PRU00335"/>
    </source>
</evidence>
<dbReference type="Proteomes" id="UP000808914">
    <property type="component" value="Unassembled WGS sequence"/>
</dbReference>
<evidence type="ECO:0000256" key="1">
    <source>
        <dbReference type="ARBA" id="ARBA00023125"/>
    </source>
</evidence>
<evidence type="ECO:0000259" key="3">
    <source>
        <dbReference type="PROSITE" id="PS50977"/>
    </source>
</evidence>
<proteinExistence type="predicted"/>
<dbReference type="Pfam" id="PF14278">
    <property type="entry name" value="TetR_C_8"/>
    <property type="match status" value="1"/>
</dbReference>
<evidence type="ECO:0000313" key="5">
    <source>
        <dbReference type="Proteomes" id="UP000808914"/>
    </source>
</evidence>
<protein>
    <submittedName>
        <fullName evidence="4">AcrR family transcriptional regulator</fullName>
    </submittedName>
</protein>
<accession>A0ABS2Q0U0</accession>
<feature type="DNA-binding region" description="H-T-H motif" evidence="2">
    <location>
        <begin position="34"/>
        <end position="53"/>
    </location>
</feature>
<dbReference type="RefSeq" id="WP_205003830.1">
    <property type="nucleotide sequence ID" value="NZ_JAFBER010000013.1"/>
</dbReference>
<dbReference type="InterPro" id="IPR001647">
    <property type="entry name" value="HTH_TetR"/>
</dbReference>
<reference evidence="4 5" key="1">
    <citation type="submission" date="2021-01" db="EMBL/GenBank/DDBJ databases">
        <title>Genomic Encyclopedia of Type Strains, Phase IV (KMG-IV): sequencing the most valuable type-strain genomes for metagenomic binning, comparative biology and taxonomic classification.</title>
        <authorList>
            <person name="Goeker M."/>
        </authorList>
    </citation>
    <scope>NUCLEOTIDE SEQUENCE [LARGE SCALE GENOMIC DNA]</scope>
    <source>
        <strain evidence="4 5">DSM 28236</strain>
    </source>
</reference>
<evidence type="ECO:0000313" key="4">
    <source>
        <dbReference type="EMBL" id="MBM7645916.1"/>
    </source>
</evidence>
<dbReference type="EMBL" id="JAFBER010000013">
    <property type="protein sequence ID" value="MBM7645916.1"/>
    <property type="molecule type" value="Genomic_DNA"/>
</dbReference>
<dbReference type="PROSITE" id="PS50977">
    <property type="entry name" value="HTH_TETR_2"/>
    <property type="match status" value="1"/>
</dbReference>
<dbReference type="InterPro" id="IPR039532">
    <property type="entry name" value="TetR_C_Firmicutes"/>
</dbReference>
<name>A0ABS2Q0U0_9BACL</name>
<keyword evidence="5" id="KW-1185">Reference proteome</keyword>
<dbReference type="InterPro" id="IPR050624">
    <property type="entry name" value="HTH-type_Tx_Regulator"/>
</dbReference>
<dbReference type="Gene3D" id="1.10.357.10">
    <property type="entry name" value="Tetracycline Repressor, domain 2"/>
    <property type="match status" value="1"/>
</dbReference>
<feature type="domain" description="HTH tetR-type" evidence="3">
    <location>
        <begin position="11"/>
        <end position="71"/>
    </location>
</feature>
<dbReference type="InterPro" id="IPR009057">
    <property type="entry name" value="Homeodomain-like_sf"/>
</dbReference>
<organism evidence="4 5">
    <name type="scientific">Scopulibacillus daqui</name>
    <dbReference type="NCBI Taxonomy" id="1469162"/>
    <lineage>
        <taxon>Bacteria</taxon>
        <taxon>Bacillati</taxon>
        <taxon>Bacillota</taxon>
        <taxon>Bacilli</taxon>
        <taxon>Bacillales</taxon>
        <taxon>Sporolactobacillaceae</taxon>
        <taxon>Scopulibacillus</taxon>
    </lineage>
</organism>
<gene>
    <name evidence="4" type="ORF">JOD45_002141</name>
</gene>
<dbReference type="Pfam" id="PF00440">
    <property type="entry name" value="TetR_N"/>
    <property type="match status" value="1"/>
</dbReference>
<comment type="caution">
    <text evidence="4">The sequence shown here is derived from an EMBL/GenBank/DDBJ whole genome shotgun (WGS) entry which is preliminary data.</text>
</comment>
<dbReference type="PRINTS" id="PR00455">
    <property type="entry name" value="HTHTETR"/>
</dbReference>